<gene>
    <name evidence="1" type="ORF">OSIN01602_LOCUS21000</name>
</gene>
<sequence>MRLLPQAASTRIAHSTALDMILQDWAVLLERVRPLLVNLSLLPFLGPQLLCHQLSLYLGLLPLPLSPVPCHHWTPVLLFQGETQMDVASLMRLLPQAASTKTHSTALGIA</sequence>
<proteinExistence type="predicted"/>
<organism evidence="1">
    <name type="scientific">Trieres chinensis</name>
    <name type="common">Marine centric diatom</name>
    <name type="synonym">Odontella sinensis</name>
    <dbReference type="NCBI Taxonomy" id="1514140"/>
    <lineage>
        <taxon>Eukaryota</taxon>
        <taxon>Sar</taxon>
        <taxon>Stramenopiles</taxon>
        <taxon>Ochrophyta</taxon>
        <taxon>Bacillariophyta</taxon>
        <taxon>Mediophyceae</taxon>
        <taxon>Biddulphiophycidae</taxon>
        <taxon>Eupodiscales</taxon>
        <taxon>Parodontellaceae</taxon>
        <taxon>Trieres</taxon>
    </lineage>
</organism>
<name>A0A7S2A830_TRICV</name>
<accession>A0A7S2A830</accession>
<protein>
    <submittedName>
        <fullName evidence="1">Uncharacterized protein</fullName>
    </submittedName>
</protein>
<dbReference type="EMBL" id="HBGO01036300">
    <property type="protein sequence ID" value="CAD9360698.1"/>
    <property type="molecule type" value="Transcribed_RNA"/>
</dbReference>
<dbReference type="AlphaFoldDB" id="A0A7S2A830"/>
<reference evidence="1" key="1">
    <citation type="submission" date="2021-01" db="EMBL/GenBank/DDBJ databases">
        <authorList>
            <person name="Corre E."/>
            <person name="Pelletier E."/>
            <person name="Niang G."/>
            <person name="Scheremetjew M."/>
            <person name="Finn R."/>
            <person name="Kale V."/>
            <person name="Holt S."/>
            <person name="Cochrane G."/>
            <person name="Meng A."/>
            <person name="Brown T."/>
            <person name="Cohen L."/>
        </authorList>
    </citation>
    <scope>NUCLEOTIDE SEQUENCE</scope>
    <source>
        <strain evidence="1">Grunow 1884</strain>
    </source>
</reference>
<evidence type="ECO:0000313" key="1">
    <source>
        <dbReference type="EMBL" id="CAD9360698.1"/>
    </source>
</evidence>